<feature type="domain" description="BFD-like [2Fe-2S]-binding" evidence="2">
    <location>
        <begin position="8"/>
        <end position="55"/>
    </location>
</feature>
<dbReference type="InterPro" id="IPR041854">
    <property type="entry name" value="BFD-like_2Fe2S-bd_dom_sf"/>
</dbReference>
<evidence type="ECO:0000256" key="1">
    <source>
        <dbReference type="SAM" id="MobiDB-lite"/>
    </source>
</evidence>
<dbReference type="KEGG" id="psl:Psta_4709"/>
<evidence type="ECO:0000259" key="2">
    <source>
        <dbReference type="Pfam" id="PF04324"/>
    </source>
</evidence>
<name>D2R819_PIRSD</name>
<dbReference type="EMBL" id="CP001848">
    <property type="protein sequence ID" value="ADB19350.1"/>
    <property type="molecule type" value="Genomic_DNA"/>
</dbReference>
<keyword evidence="4" id="KW-1185">Reference proteome</keyword>
<gene>
    <name evidence="3" type="ordered locus">Psta_4709</name>
</gene>
<dbReference type="Proteomes" id="UP000001887">
    <property type="component" value="Chromosome"/>
</dbReference>
<dbReference type="InterPro" id="IPR007419">
    <property type="entry name" value="BFD-like_2Fe2S-bd_dom"/>
</dbReference>
<dbReference type="eggNOG" id="COG2906">
    <property type="taxonomic scope" value="Bacteria"/>
</dbReference>
<dbReference type="AlphaFoldDB" id="D2R819"/>
<dbReference type="Pfam" id="PF04324">
    <property type="entry name" value="Fer2_BFD"/>
    <property type="match status" value="1"/>
</dbReference>
<evidence type="ECO:0000313" key="3">
    <source>
        <dbReference type="EMBL" id="ADB19350.1"/>
    </source>
</evidence>
<dbReference type="Gene3D" id="1.10.10.1100">
    <property type="entry name" value="BFD-like [2Fe-2S]-binding domain"/>
    <property type="match status" value="1"/>
</dbReference>
<accession>D2R819</accession>
<feature type="region of interest" description="Disordered" evidence="1">
    <location>
        <begin position="80"/>
        <end position="104"/>
    </location>
</feature>
<evidence type="ECO:0000313" key="4">
    <source>
        <dbReference type="Proteomes" id="UP000001887"/>
    </source>
</evidence>
<dbReference type="HOGENOM" id="CLU_2247535_0_0_0"/>
<reference evidence="3 4" key="1">
    <citation type="journal article" date="2009" name="Stand. Genomic Sci.">
        <title>Complete genome sequence of Pirellula staleyi type strain (ATCC 27377).</title>
        <authorList>
            <person name="Clum A."/>
            <person name="Tindall B.J."/>
            <person name="Sikorski J."/>
            <person name="Ivanova N."/>
            <person name="Mavrommatis K."/>
            <person name="Lucas S."/>
            <person name="Glavina del Rio T."/>
            <person name="Nolan M."/>
            <person name="Chen F."/>
            <person name="Tice H."/>
            <person name="Pitluck S."/>
            <person name="Cheng J.F."/>
            <person name="Chertkov O."/>
            <person name="Brettin T."/>
            <person name="Han C."/>
            <person name="Detter J.C."/>
            <person name="Kuske C."/>
            <person name="Bruce D."/>
            <person name="Goodwin L."/>
            <person name="Ovchinikova G."/>
            <person name="Pati A."/>
            <person name="Mikhailova N."/>
            <person name="Chen A."/>
            <person name="Palaniappan K."/>
            <person name="Land M."/>
            <person name="Hauser L."/>
            <person name="Chang Y.J."/>
            <person name="Jeffries C.D."/>
            <person name="Chain P."/>
            <person name="Rohde M."/>
            <person name="Goker M."/>
            <person name="Bristow J."/>
            <person name="Eisen J.A."/>
            <person name="Markowitz V."/>
            <person name="Hugenholtz P."/>
            <person name="Kyrpides N.C."/>
            <person name="Klenk H.P."/>
            <person name="Lapidus A."/>
        </authorList>
    </citation>
    <scope>NUCLEOTIDE SEQUENCE [LARGE SCALE GENOMIC DNA]</scope>
    <source>
        <strain evidence="4">ATCC 27377 / DSM 6068 / ICPB 4128</strain>
    </source>
</reference>
<sequence length="104" mass="11635">MELDDELCLCFHVTRRKVQNFIRIEKPRRPAQLSECFGAGTGCGWCRPFLERMFEQAVIGGETKVDFPTTDEYAQMRGKYVRAGGGKPPPGATPVADLPEDEVD</sequence>
<protein>
    <submittedName>
        <fullName evidence="3">BFD domain protein (2Fe-2S)-binding domain protein</fullName>
    </submittedName>
</protein>
<dbReference type="STRING" id="530564.Psta_4709"/>
<proteinExistence type="predicted"/>
<organism evidence="3 4">
    <name type="scientific">Pirellula staleyi (strain ATCC 27377 / DSM 6068 / ICPB 4128)</name>
    <name type="common">Pirella staleyi</name>
    <dbReference type="NCBI Taxonomy" id="530564"/>
    <lineage>
        <taxon>Bacteria</taxon>
        <taxon>Pseudomonadati</taxon>
        <taxon>Planctomycetota</taxon>
        <taxon>Planctomycetia</taxon>
        <taxon>Pirellulales</taxon>
        <taxon>Pirellulaceae</taxon>
        <taxon>Pirellula</taxon>
    </lineage>
</organism>
<dbReference type="OrthoDB" id="278622at2"/>